<dbReference type="EMBL" id="JBBWWR010000021">
    <property type="protein sequence ID" value="KAK8938327.1"/>
    <property type="molecule type" value="Genomic_DNA"/>
</dbReference>
<accession>A0ABR2LFL7</accession>
<sequence>MLRVFLPMQQLGSRGFIKLFATTAGRLLNPLASFLDHKTSTSTPQQHLFDDSVLSVGIVKNLQEGSALRCFLFPQINTLNLHVDEDEDHNSYLVVDDVNINT</sequence>
<evidence type="ECO:0000313" key="1">
    <source>
        <dbReference type="EMBL" id="KAK8938327.1"/>
    </source>
</evidence>
<comment type="caution">
    <text evidence="1">The sequence shown here is derived from an EMBL/GenBank/DDBJ whole genome shotgun (WGS) entry which is preliminary data.</text>
</comment>
<evidence type="ECO:0000313" key="2">
    <source>
        <dbReference type="Proteomes" id="UP001412067"/>
    </source>
</evidence>
<reference evidence="1 2" key="1">
    <citation type="journal article" date="2022" name="Nat. Plants">
        <title>Genomes of leafy and leafless Platanthera orchids illuminate the evolution of mycoheterotrophy.</title>
        <authorList>
            <person name="Li M.H."/>
            <person name="Liu K.W."/>
            <person name="Li Z."/>
            <person name="Lu H.C."/>
            <person name="Ye Q.L."/>
            <person name="Zhang D."/>
            <person name="Wang J.Y."/>
            <person name="Li Y.F."/>
            <person name="Zhong Z.M."/>
            <person name="Liu X."/>
            <person name="Yu X."/>
            <person name="Liu D.K."/>
            <person name="Tu X.D."/>
            <person name="Liu B."/>
            <person name="Hao Y."/>
            <person name="Liao X.Y."/>
            <person name="Jiang Y.T."/>
            <person name="Sun W.H."/>
            <person name="Chen J."/>
            <person name="Chen Y.Q."/>
            <person name="Ai Y."/>
            <person name="Zhai J.W."/>
            <person name="Wu S.S."/>
            <person name="Zhou Z."/>
            <person name="Hsiao Y.Y."/>
            <person name="Wu W.L."/>
            <person name="Chen Y.Y."/>
            <person name="Lin Y.F."/>
            <person name="Hsu J.L."/>
            <person name="Li C.Y."/>
            <person name="Wang Z.W."/>
            <person name="Zhao X."/>
            <person name="Zhong W.Y."/>
            <person name="Ma X.K."/>
            <person name="Ma L."/>
            <person name="Huang J."/>
            <person name="Chen G.Z."/>
            <person name="Huang M.Z."/>
            <person name="Huang L."/>
            <person name="Peng D.H."/>
            <person name="Luo Y.B."/>
            <person name="Zou S.Q."/>
            <person name="Chen S.P."/>
            <person name="Lan S."/>
            <person name="Tsai W.C."/>
            <person name="Van de Peer Y."/>
            <person name="Liu Z.J."/>
        </authorList>
    </citation>
    <scope>NUCLEOTIDE SEQUENCE [LARGE SCALE GENOMIC DNA]</scope>
    <source>
        <strain evidence="1">Lor288</strain>
    </source>
</reference>
<dbReference type="Proteomes" id="UP001412067">
    <property type="component" value="Unassembled WGS sequence"/>
</dbReference>
<proteinExistence type="predicted"/>
<name>A0ABR2LFL7_9ASPA</name>
<protein>
    <submittedName>
        <fullName evidence="1">Uncharacterized protein</fullName>
    </submittedName>
</protein>
<gene>
    <name evidence="1" type="ORF">KSP40_PGU000865</name>
</gene>
<organism evidence="1 2">
    <name type="scientific">Platanthera guangdongensis</name>
    <dbReference type="NCBI Taxonomy" id="2320717"/>
    <lineage>
        <taxon>Eukaryota</taxon>
        <taxon>Viridiplantae</taxon>
        <taxon>Streptophyta</taxon>
        <taxon>Embryophyta</taxon>
        <taxon>Tracheophyta</taxon>
        <taxon>Spermatophyta</taxon>
        <taxon>Magnoliopsida</taxon>
        <taxon>Liliopsida</taxon>
        <taxon>Asparagales</taxon>
        <taxon>Orchidaceae</taxon>
        <taxon>Orchidoideae</taxon>
        <taxon>Orchideae</taxon>
        <taxon>Orchidinae</taxon>
        <taxon>Platanthera</taxon>
    </lineage>
</organism>
<keyword evidence="2" id="KW-1185">Reference proteome</keyword>